<keyword evidence="5" id="KW-0732">Signal</keyword>
<keyword evidence="7 9" id="KW-1133">Transmembrane helix</keyword>
<evidence type="ECO:0000313" key="11">
    <source>
        <dbReference type="EMBL" id="KAK4745388.1"/>
    </source>
</evidence>
<evidence type="ECO:0000256" key="6">
    <source>
        <dbReference type="ARBA" id="ARBA00022737"/>
    </source>
</evidence>
<dbReference type="Pfam" id="PF13855">
    <property type="entry name" value="LRR_8"/>
    <property type="match status" value="2"/>
</dbReference>
<dbReference type="AlphaFoldDB" id="A0AAN7JJI2"/>
<accession>A0AAN7JJI2</accession>
<protein>
    <recommendedName>
        <fullName evidence="10">Leucine-rich repeat-containing N-terminal plant-type domain-containing protein</fullName>
    </recommendedName>
</protein>
<feature type="domain" description="Leucine-rich repeat-containing N-terminal plant-type" evidence="10">
    <location>
        <begin position="71"/>
        <end position="108"/>
    </location>
</feature>
<dbReference type="Gene3D" id="3.80.10.10">
    <property type="entry name" value="Ribonuclease Inhibitor"/>
    <property type="match status" value="3"/>
</dbReference>
<reference evidence="11 12" key="1">
    <citation type="journal article" date="2023" name="Hortic Res">
        <title>Pangenome of water caltrop reveals structural variations and asymmetric subgenome divergence after allopolyploidization.</title>
        <authorList>
            <person name="Zhang X."/>
            <person name="Chen Y."/>
            <person name="Wang L."/>
            <person name="Yuan Y."/>
            <person name="Fang M."/>
            <person name="Shi L."/>
            <person name="Lu R."/>
            <person name="Comes H.P."/>
            <person name="Ma Y."/>
            <person name="Chen Y."/>
            <person name="Huang G."/>
            <person name="Zhou Y."/>
            <person name="Zheng Z."/>
            <person name="Qiu Y."/>
        </authorList>
    </citation>
    <scope>NUCLEOTIDE SEQUENCE [LARGE SCALE GENOMIC DNA]</scope>
    <source>
        <tissue evidence="11">Roots</tissue>
    </source>
</reference>
<dbReference type="InterPro" id="IPR003591">
    <property type="entry name" value="Leu-rich_rpt_typical-subtyp"/>
</dbReference>
<evidence type="ECO:0000256" key="5">
    <source>
        <dbReference type="ARBA" id="ARBA00022729"/>
    </source>
</evidence>
<keyword evidence="6" id="KW-0677">Repeat</keyword>
<dbReference type="PRINTS" id="PR00019">
    <property type="entry name" value="LEURICHRPT"/>
</dbReference>
<dbReference type="EMBL" id="JAXIOK010000021">
    <property type="protein sequence ID" value="KAK4745388.1"/>
    <property type="molecule type" value="Genomic_DNA"/>
</dbReference>
<evidence type="ECO:0000256" key="1">
    <source>
        <dbReference type="ARBA" id="ARBA00004236"/>
    </source>
</evidence>
<evidence type="ECO:0000259" key="10">
    <source>
        <dbReference type="Pfam" id="PF08263"/>
    </source>
</evidence>
<evidence type="ECO:0000256" key="2">
    <source>
        <dbReference type="ARBA" id="ARBA00022475"/>
    </source>
</evidence>
<dbReference type="GO" id="GO:0005886">
    <property type="term" value="C:plasma membrane"/>
    <property type="evidence" value="ECO:0007669"/>
    <property type="project" value="UniProtKB-SubCell"/>
</dbReference>
<dbReference type="FunFam" id="3.80.10.10:FF:000833">
    <property type="entry name" value="Protein TOO MANY MOUTHS"/>
    <property type="match status" value="1"/>
</dbReference>
<comment type="caution">
    <text evidence="11">The sequence shown here is derived from an EMBL/GenBank/DDBJ whole genome shotgun (WGS) entry which is preliminary data.</text>
</comment>
<dbReference type="InterPro" id="IPR032675">
    <property type="entry name" value="LRR_dom_sf"/>
</dbReference>
<keyword evidence="8 9" id="KW-0472">Membrane</keyword>
<dbReference type="SUPFAM" id="SSF52058">
    <property type="entry name" value="L domain-like"/>
    <property type="match status" value="1"/>
</dbReference>
<gene>
    <name evidence="11" type="ORF">SAY87_011700</name>
</gene>
<organism evidence="11 12">
    <name type="scientific">Trapa incisa</name>
    <dbReference type="NCBI Taxonomy" id="236973"/>
    <lineage>
        <taxon>Eukaryota</taxon>
        <taxon>Viridiplantae</taxon>
        <taxon>Streptophyta</taxon>
        <taxon>Embryophyta</taxon>
        <taxon>Tracheophyta</taxon>
        <taxon>Spermatophyta</taxon>
        <taxon>Magnoliopsida</taxon>
        <taxon>eudicotyledons</taxon>
        <taxon>Gunneridae</taxon>
        <taxon>Pentapetalae</taxon>
        <taxon>rosids</taxon>
        <taxon>malvids</taxon>
        <taxon>Myrtales</taxon>
        <taxon>Lythraceae</taxon>
        <taxon>Trapa</taxon>
    </lineage>
</organism>
<keyword evidence="2" id="KW-1003">Cell membrane</keyword>
<keyword evidence="4 9" id="KW-0812">Transmembrane</keyword>
<evidence type="ECO:0000256" key="7">
    <source>
        <dbReference type="ARBA" id="ARBA00022989"/>
    </source>
</evidence>
<comment type="subcellular location">
    <subcellularLocation>
        <location evidence="1">Cell membrane</location>
    </subcellularLocation>
</comment>
<proteinExistence type="predicted"/>
<keyword evidence="3" id="KW-0433">Leucine-rich repeat</keyword>
<dbReference type="InterPro" id="IPR050994">
    <property type="entry name" value="At_inactive_RLKs"/>
</dbReference>
<feature type="transmembrane region" description="Helical" evidence="9">
    <location>
        <begin position="7"/>
        <end position="27"/>
    </location>
</feature>
<sequence length="495" mass="53416">MPAADKVILITLPSSFFPLFILLSKFYTAMPSSLSSPSLLFILLFSASALHVHEAALDKNRTPEKGRMSPAEAEALFGIMESMSSDQNWRSSYPNPCGPSPSWTGIECKVGPDGLAHVSRLDFGCPPNPTCRPTATFPHRIFSLPFIQSAFFFECFTHTRTPLTVATNSSSLRQLSLRSNPALIGPIPPEISSFRSLEVLTLSQNSLSGVIPQQLFTLTSLVHLDLSYNKLSGSIPDQVGSLRSLVGLDLSYNSLSGIIPNTIGELGSLQKLDFSSNSLTGIIPGSVDRLGSLVFMALSNNHMTGELPPGIGELQSLQYFIMENNPMHTSLPSEIGLLTKLQELRLANCGFSGEIPARFSQLANLTTLSLQNNRLTGEIPTGFNQLSHIYHLNLSWNQLSGVVPLDTSFLRRLGQNLDLSGNPGLCLSTGEAYGVVLCRTGKNGTLIAPLKSSGDSSAADEQLYLYSPLSLFSTPLTLPSILAFLNFSIISGIFS</sequence>
<dbReference type="PANTHER" id="PTHR48010">
    <property type="entry name" value="OS05G0588300 PROTEIN"/>
    <property type="match status" value="1"/>
</dbReference>
<evidence type="ECO:0000313" key="12">
    <source>
        <dbReference type="Proteomes" id="UP001345219"/>
    </source>
</evidence>
<name>A0AAN7JJI2_9MYRT</name>
<evidence type="ECO:0000256" key="3">
    <source>
        <dbReference type="ARBA" id="ARBA00022614"/>
    </source>
</evidence>
<dbReference type="PANTHER" id="PTHR48010:SF5">
    <property type="entry name" value="PROTEIN TOO MANY MOUTHS"/>
    <property type="match status" value="1"/>
</dbReference>
<evidence type="ECO:0000256" key="4">
    <source>
        <dbReference type="ARBA" id="ARBA00022692"/>
    </source>
</evidence>
<evidence type="ECO:0000256" key="8">
    <source>
        <dbReference type="ARBA" id="ARBA00023136"/>
    </source>
</evidence>
<dbReference type="InterPro" id="IPR001611">
    <property type="entry name" value="Leu-rich_rpt"/>
</dbReference>
<evidence type="ECO:0000256" key="9">
    <source>
        <dbReference type="SAM" id="Phobius"/>
    </source>
</evidence>
<dbReference type="InterPro" id="IPR013210">
    <property type="entry name" value="LRR_N_plant-typ"/>
</dbReference>
<dbReference type="Proteomes" id="UP001345219">
    <property type="component" value="Chromosome 10"/>
</dbReference>
<dbReference type="Pfam" id="PF08263">
    <property type="entry name" value="LRRNT_2"/>
    <property type="match status" value="1"/>
</dbReference>
<dbReference type="FunFam" id="3.80.10.10:FF:000269">
    <property type="entry name" value="Piriformospora indica-insensitive protein 2"/>
    <property type="match status" value="1"/>
</dbReference>
<dbReference type="Pfam" id="PF00560">
    <property type="entry name" value="LRR_1"/>
    <property type="match status" value="2"/>
</dbReference>
<dbReference type="SMART" id="SM00369">
    <property type="entry name" value="LRR_TYP"/>
    <property type="match status" value="8"/>
</dbReference>
<dbReference type="GO" id="GO:0051707">
    <property type="term" value="P:response to other organism"/>
    <property type="evidence" value="ECO:0007669"/>
    <property type="project" value="UniProtKB-ARBA"/>
</dbReference>
<keyword evidence="12" id="KW-1185">Reference proteome</keyword>